<sequence length="140" mass="14803">MSDEDAKPPVPTDEMLAAMRRTLEQSEAIAQKAVAAAYAERATRSQASNRDEPSFLEAPPEIALKYDVLGPPPNIQKVDPDDSSEQENTAFRIAAAIALGGAIALLLYLYGFSPGVAGTIHLGLAAVIGIAARMLVELRA</sequence>
<accession>A0ABY3RE16</accession>
<reference evidence="2" key="1">
    <citation type="journal article" date="2024" name="Antonie Van Leeuwenhoek">
        <title>Bradyrhizobium ontarionense sp. nov., a novel bacterial symbiont isolated from Aeschynomene indica (Indian jointvetch), harbours photosynthesis, nitrogen fixation and nitrous oxide (N2O) reductase genes.</title>
        <authorList>
            <person name="Bromfield E.S.P."/>
            <person name="Cloutier S."/>
        </authorList>
    </citation>
    <scope>NUCLEOTIDE SEQUENCE</scope>
    <source>
        <strain evidence="2">A19</strain>
    </source>
</reference>
<feature type="transmembrane region" description="Helical" evidence="1">
    <location>
        <begin position="116"/>
        <end position="136"/>
    </location>
</feature>
<keyword evidence="1" id="KW-1133">Transmembrane helix</keyword>
<keyword evidence="1" id="KW-0812">Transmembrane</keyword>
<feature type="transmembrane region" description="Helical" evidence="1">
    <location>
        <begin position="90"/>
        <end position="110"/>
    </location>
</feature>
<dbReference type="RefSeq" id="WP_231323931.1">
    <property type="nucleotide sequence ID" value="NZ_CP088156.1"/>
</dbReference>
<dbReference type="Proteomes" id="UP001431010">
    <property type="component" value="Chromosome"/>
</dbReference>
<evidence type="ECO:0000256" key="1">
    <source>
        <dbReference type="SAM" id="Phobius"/>
    </source>
</evidence>
<gene>
    <name evidence="2" type="ORF">LQG66_04735</name>
</gene>
<name>A0ABY3RE16_9BRAD</name>
<keyword evidence="1" id="KW-0472">Membrane</keyword>
<organism evidence="2 3">
    <name type="scientific">Bradyrhizobium ontarionense</name>
    <dbReference type="NCBI Taxonomy" id="2898149"/>
    <lineage>
        <taxon>Bacteria</taxon>
        <taxon>Pseudomonadati</taxon>
        <taxon>Pseudomonadota</taxon>
        <taxon>Alphaproteobacteria</taxon>
        <taxon>Hyphomicrobiales</taxon>
        <taxon>Nitrobacteraceae</taxon>
        <taxon>Bradyrhizobium</taxon>
    </lineage>
</organism>
<keyword evidence="3" id="KW-1185">Reference proteome</keyword>
<evidence type="ECO:0000313" key="3">
    <source>
        <dbReference type="Proteomes" id="UP001431010"/>
    </source>
</evidence>
<proteinExistence type="predicted"/>
<evidence type="ECO:0008006" key="4">
    <source>
        <dbReference type="Google" id="ProtNLM"/>
    </source>
</evidence>
<protein>
    <recommendedName>
        <fullName evidence="4">DUF2335 domain-containing protein</fullName>
    </recommendedName>
</protein>
<evidence type="ECO:0000313" key="2">
    <source>
        <dbReference type="EMBL" id="UFZ05626.1"/>
    </source>
</evidence>
<dbReference type="EMBL" id="CP088156">
    <property type="protein sequence ID" value="UFZ05626.1"/>
    <property type="molecule type" value="Genomic_DNA"/>
</dbReference>